<proteinExistence type="inferred from homology"/>
<dbReference type="GO" id="GO:0003677">
    <property type="term" value="F:DNA binding"/>
    <property type="evidence" value="ECO:0007669"/>
    <property type="project" value="UniProtKB-KW"/>
</dbReference>
<evidence type="ECO:0000256" key="3">
    <source>
        <dbReference type="SAM" id="MobiDB-lite"/>
    </source>
</evidence>
<reference evidence="5" key="1">
    <citation type="submission" date="2025-08" db="UniProtKB">
        <authorList>
            <consortium name="Ensembl"/>
        </authorList>
    </citation>
    <scope>IDENTIFICATION</scope>
</reference>
<feature type="region of interest" description="Disordered" evidence="3">
    <location>
        <begin position="101"/>
        <end position="209"/>
    </location>
</feature>
<dbReference type="InterPro" id="IPR005818">
    <property type="entry name" value="Histone_H1/H5_H15"/>
</dbReference>
<feature type="region of interest" description="Disordered" evidence="3">
    <location>
        <begin position="1"/>
        <end position="44"/>
    </location>
</feature>
<evidence type="ECO:0000256" key="2">
    <source>
        <dbReference type="RuleBase" id="RU003894"/>
    </source>
</evidence>
<feature type="compositionally biased region" description="Basic residues" evidence="3">
    <location>
        <begin position="143"/>
        <end position="161"/>
    </location>
</feature>
<keyword evidence="2" id="KW-0158">Chromosome</keyword>
<dbReference type="AlphaFoldDB" id="A0A8C6QUN0"/>
<dbReference type="PRINTS" id="PR00624">
    <property type="entry name" value="HISTONEH5"/>
</dbReference>
<evidence type="ECO:0000313" key="5">
    <source>
        <dbReference type="Ensembl" id="ENSNGAP00000007191.1"/>
    </source>
</evidence>
<protein>
    <submittedName>
        <fullName evidence="5">H1.6 linker histone, cluster member</fullName>
    </submittedName>
</protein>
<dbReference type="Ensembl" id="ENSNGAT00000012672.1">
    <property type="protein sequence ID" value="ENSNGAP00000007191.1"/>
    <property type="gene ID" value="ENSNGAG00000010517.1"/>
</dbReference>
<dbReference type="Pfam" id="PF00538">
    <property type="entry name" value="Linker_histone"/>
    <property type="match status" value="1"/>
</dbReference>
<reference evidence="5" key="2">
    <citation type="submission" date="2025-09" db="UniProtKB">
        <authorList>
            <consortium name="Ensembl"/>
        </authorList>
    </citation>
    <scope>IDENTIFICATION</scope>
</reference>
<dbReference type="GO" id="GO:0005634">
    <property type="term" value="C:nucleus"/>
    <property type="evidence" value="ECO:0007669"/>
    <property type="project" value="UniProtKB-SubCell"/>
</dbReference>
<keyword evidence="6" id="KW-1185">Reference proteome</keyword>
<keyword evidence="2" id="KW-0539">Nucleus</keyword>
<dbReference type="PROSITE" id="PS51504">
    <property type="entry name" value="H15"/>
    <property type="match status" value="1"/>
</dbReference>
<dbReference type="InterPro" id="IPR036390">
    <property type="entry name" value="WH_DNA-bd_sf"/>
</dbReference>
<feature type="domain" description="H15" evidence="4">
    <location>
        <begin position="42"/>
        <end position="114"/>
    </location>
</feature>
<evidence type="ECO:0000313" key="6">
    <source>
        <dbReference type="Proteomes" id="UP000694381"/>
    </source>
</evidence>
<evidence type="ECO:0000256" key="1">
    <source>
        <dbReference type="ARBA" id="ARBA00023125"/>
    </source>
</evidence>
<feature type="compositionally biased region" description="Low complexity" evidence="3">
    <location>
        <begin position="1"/>
        <end position="18"/>
    </location>
</feature>
<keyword evidence="1 2" id="KW-0238">DNA-binding</keyword>
<dbReference type="GO" id="GO:0030527">
    <property type="term" value="F:structural constituent of chromatin"/>
    <property type="evidence" value="ECO:0007669"/>
    <property type="project" value="InterPro"/>
</dbReference>
<feature type="compositionally biased region" description="Basic and acidic residues" evidence="3">
    <location>
        <begin position="120"/>
        <end position="132"/>
    </location>
</feature>
<gene>
    <name evidence="5" type="primary">LOC103733141</name>
</gene>
<dbReference type="InterPro" id="IPR005819">
    <property type="entry name" value="H1/H5"/>
</dbReference>
<dbReference type="InterPro" id="IPR036388">
    <property type="entry name" value="WH-like_DNA-bd_sf"/>
</dbReference>
<dbReference type="GeneTree" id="ENSGT00940000163525"/>
<feature type="compositionally biased region" description="Low complexity" evidence="3">
    <location>
        <begin position="181"/>
        <end position="190"/>
    </location>
</feature>
<dbReference type="SMART" id="SM00526">
    <property type="entry name" value="H15"/>
    <property type="match status" value="1"/>
</dbReference>
<dbReference type="Proteomes" id="UP000694381">
    <property type="component" value="Unassembled WGS sequence"/>
</dbReference>
<name>A0A8C6QUN0_NANGA</name>
<dbReference type="SUPFAM" id="SSF46785">
    <property type="entry name" value="Winged helix' DNA-binding domain"/>
    <property type="match status" value="1"/>
</dbReference>
<dbReference type="OMA" id="KNCCAQC"/>
<comment type="similarity">
    <text evidence="2">Belongs to the histone H1/H5 family.</text>
</comment>
<evidence type="ECO:0000259" key="4">
    <source>
        <dbReference type="PROSITE" id="PS51504"/>
    </source>
</evidence>
<dbReference type="GO" id="GO:0006334">
    <property type="term" value="P:nucleosome assembly"/>
    <property type="evidence" value="ECO:0007669"/>
    <property type="project" value="InterPro"/>
</dbReference>
<dbReference type="Gene3D" id="1.10.10.10">
    <property type="entry name" value="Winged helix-like DNA-binding domain superfamily/Winged helix DNA-binding domain"/>
    <property type="match status" value="1"/>
</dbReference>
<dbReference type="GO" id="GO:0000786">
    <property type="term" value="C:nucleosome"/>
    <property type="evidence" value="ECO:0007669"/>
    <property type="project" value="InterPro"/>
</dbReference>
<accession>A0A8C6QUN0</accession>
<organism evidence="5 6">
    <name type="scientific">Nannospalax galili</name>
    <name type="common">Northern Israeli blind subterranean mole rat</name>
    <name type="synonym">Spalax galili</name>
    <dbReference type="NCBI Taxonomy" id="1026970"/>
    <lineage>
        <taxon>Eukaryota</taxon>
        <taxon>Metazoa</taxon>
        <taxon>Chordata</taxon>
        <taxon>Craniata</taxon>
        <taxon>Vertebrata</taxon>
        <taxon>Euteleostomi</taxon>
        <taxon>Mammalia</taxon>
        <taxon>Eutheria</taxon>
        <taxon>Euarchontoglires</taxon>
        <taxon>Glires</taxon>
        <taxon>Rodentia</taxon>
        <taxon>Myomorpha</taxon>
        <taxon>Muroidea</taxon>
        <taxon>Spalacidae</taxon>
        <taxon>Spalacinae</taxon>
        <taxon>Nannospalax</taxon>
    </lineage>
</organism>
<comment type="subcellular location">
    <subcellularLocation>
        <location evidence="2">Nucleus</location>
    </subcellularLocation>
</comment>
<sequence>ESETPPAARSAPAPSSAEKPPPPPPATKRGKKPGPGAVREPRRCSVSRLIPEAWSSSLERADTSLAALKKALAAGYDVDKNNSRIKLGLKSLVSKGTLVQTKGTGAAGSFKLNKTVAPEAPKRQRASSEAKKLALAKGSRSPKSPKTKAFKKPRATAKRAARGREKAKAAKAMQPRNSPEPAKASAASPKVGRPRLGLQKTNPWKAAKK</sequence>